<organism evidence="2 3">
    <name type="scientific">Methylobacterium adhaesivum</name>
    <dbReference type="NCBI Taxonomy" id="333297"/>
    <lineage>
        <taxon>Bacteria</taxon>
        <taxon>Pseudomonadati</taxon>
        <taxon>Pseudomonadota</taxon>
        <taxon>Alphaproteobacteria</taxon>
        <taxon>Hyphomicrobiales</taxon>
        <taxon>Methylobacteriaceae</taxon>
        <taxon>Methylobacterium</taxon>
    </lineage>
</organism>
<evidence type="ECO:0000313" key="2">
    <source>
        <dbReference type="EMBL" id="MDN3592325.1"/>
    </source>
</evidence>
<dbReference type="RefSeq" id="WP_238226825.1">
    <property type="nucleotide sequence ID" value="NZ_BPQD01000020.1"/>
</dbReference>
<protein>
    <submittedName>
        <fullName evidence="2">Uncharacterized protein</fullName>
    </submittedName>
</protein>
<dbReference type="Proteomes" id="UP001224644">
    <property type="component" value="Unassembled WGS sequence"/>
</dbReference>
<gene>
    <name evidence="2" type="ORF">QWZ12_17160</name>
</gene>
<keyword evidence="3" id="KW-1185">Reference proteome</keyword>
<feature type="transmembrane region" description="Helical" evidence="1">
    <location>
        <begin position="86"/>
        <end position="107"/>
    </location>
</feature>
<keyword evidence="1" id="KW-0472">Membrane</keyword>
<proteinExistence type="predicted"/>
<evidence type="ECO:0000313" key="3">
    <source>
        <dbReference type="Proteomes" id="UP001224644"/>
    </source>
</evidence>
<name>A0ABT8BLD0_9HYPH</name>
<keyword evidence="1" id="KW-0812">Transmembrane</keyword>
<keyword evidence="1" id="KW-1133">Transmembrane helix</keyword>
<comment type="caution">
    <text evidence="2">The sequence shown here is derived from an EMBL/GenBank/DDBJ whole genome shotgun (WGS) entry which is preliminary data.</text>
</comment>
<dbReference type="EMBL" id="JAUFPX010000017">
    <property type="protein sequence ID" value="MDN3592325.1"/>
    <property type="molecule type" value="Genomic_DNA"/>
</dbReference>
<accession>A0ABT8BLD0</accession>
<evidence type="ECO:0000256" key="1">
    <source>
        <dbReference type="SAM" id="Phobius"/>
    </source>
</evidence>
<reference evidence="3" key="1">
    <citation type="journal article" date="2019" name="Int. J. Syst. Evol. Microbiol.">
        <title>The Global Catalogue of Microorganisms (GCM) 10K type strain sequencing project: providing services to taxonomists for standard genome sequencing and annotation.</title>
        <authorList>
            <consortium name="The Broad Institute Genomics Platform"/>
            <consortium name="The Broad Institute Genome Sequencing Center for Infectious Disease"/>
            <person name="Wu L."/>
            <person name="Ma J."/>
        </authorList>
    </citation>
    <scope>NUCLEOTIDE SEQUENCE [LARGE SCALE GENOMIC DNA]</scope>
    <source>
        <strain evidence="3">CECT 7069</strain>
    </source>
</reference>
<sequence length="156" mass="17229">MFVIFRRPEGALFAVPSRFTAKDRLRWIEPPGGGRDVMAKASQKVDLDRLTGTGRTTRPLMRDLSTATGGVAPTVSRWRAFGGGRAWLMAVLLNTALFLAVAFSVVLGPPLFECRQRAEAGFFMGDTFSKCVGEGMWQRLERLENHLSMLVRGSGH</sequence>